<sequence>MRPGTSRVERRAIGYEGVDCTALLQHSPVGNVYDWLAVVLEWSSQHGLVRIPSLMPSENWT</sequence>
<dbReference type="AlphaFoldDB" id="A0A0C9Z3D9"/>
<dbReference type="Proteomes" id="UP000054018">
    <property type="component" value="Unassembled WGS sequence"/>
</dbReference>
<dbReference type="HOGENOM" id="CLU_2923562_0_0_1"/>
<reference evidence="1 2" key="1">
    <citation type="submission" date="2014-04" db="EMBL/GenBank/DDBJ databases">
        <authorList>
            <consortium name="DOE Joint Genome Institute"/>
            <person name="Kuo A."/>
            <person name="Kohler A."/>
            <person name="Costa M.D."/>
            <person name="Nagy L.G."/>
            <person name="Floudas D."/>
            <person name="Copeland A."/>
            <person name="Barry K.W."/>
            <person name="Cichocki N."/>
            <person name="Veneault-Fourrey C."/>
            <person name="LaButti K."/>
            <person name="Lindquist E.A."/>
            <person name="Lipzen A."/>
            <person name="Lundell T."/>
            <person name="Morin E."/>
            <person name="Murat C."/>
            <person name="Sun H."/>
            <person name="Tunlid A."/>
            <person name="Henrissat B."/>
            <person name="Grigoriev I.V."/>
            <person name="Hibbett D.S."/>
            <person name="Martin F."/>
            <person name="Nordberg H.P."/>
            <person name="Cantor M.N."/>
            <person name="Hua S.X."/>
        </authorList>
    </citation>
    <scope>NUCLEOTIDE SEQUENCE [LARGE SCALE GENOMIC DNA]</scope>
    <source>
        <strain evidence="1 2">441</strain>
    </source>
</reference>
<gene>
    <name evidence="1" type="ORF">PISMIDRAFT_10743</name>
</gene>
<organism evidence="1 2">
    <name type="scientific">Pisolithus microcarpus 441</name>
    <dbReference type="NCBI Taxonomy" id="765257"/>
    <lineage>
        <taxon>Eukaryota</taxon>
        <taxon>Fungi</taxon>
        <taxon>Dikarya</taxon>
        <taxon>Basidiomycota</taxon>
        <taxon>Agaricomycotina</taxon>
        <taxon>Agaricomycetes</taxon>
        <taxon>Agaricomycetidae</taxon>
        <taxon>Boletales</taxon>
        <taxon>Sclerodermatineae</taxon>
        <taxon>Pisolithaceae</taxon>
        <taxon>Pisolithus</taxon>
    </lineage>
</organism>
<evidence type="ECO:0000313" key="2">
    <source>
        <dbReference type="Proteomes" id="UP000054018"/>
    </source>
</evidence>
<reference evidence="2" key="2">
    <citation type="submission" date="2015-01" db="EMBL/GenBank/DDBJ databases">
        <title>Evolutionary Origins and Diversification of the Mycorrhizal Mutualists.</title>
        <authorList>
            <consortium name="DOE Joint Genome Institute"/>
            <consortium name="Mycorrhizal Genomics Consortium"/>
            <person name="Kohler A."/>
            <person name="Kuo A."/>
            <person name="Nagy L.G."/>
            <person name="Floudas D."/>
            <person name="Copeland A."/>
            <person name="Barry K.W."/>
            <person name="Cichocki N."/>
            <person name="Veneault-Fourrey C."/>
            <person name="LaButti K."/>
            <person name="Lindquist E.A."/>
            <person name="Lipzen A."/>
            <person name="Lundell T."/>
            <person name="Morin E."/>
            <person name="Murat C."/>
            <person name="Riley R."/>
            <person name="Ohm R."/>
            <person name="Sun H."/>
            <person name="Tunlid A."/>
            <person name="Henrissat B."/>
            <person name="Grigoriev I.V."/>
            <person name="Hibbett D.S."/>
            <person name="Martin F."/>
        </authorList>
    </citation>
    <scope>NUCLEOTIDE SEQUENCE [LARGE SCALE GENOMIC DNA]</scope>
    <source>
        <strain evidence="2">441</strain>
    </source>
</reference>
<proteinExistence type="predicted"/>
<keyword evidence="2" id="KW-1185">Reference proteome</keyword>
<dbReference type="EMBL" id="KN833724">
    <property type="protein sequence ID" value="KIK23581.1"/>
    <property type="molecule type" value="Genomic_DNA"/>
</dbReference>
<name>A0A0C9Z3D9_9AGAM</name>
<evidence type="ECO:0000313" key="1">
    <source>
        <dbReference type="EMBL" id="KIK23581.1"/>
    </source>
</evidence>
<accession>A0A0C9Z3D9</accession>
<protein>
    <submittedName>
        <fullName evidence="1">Uncharacterized protein</fullName>
    </submittedName>
</protein>